<sequence length="96" mass="9869">MFKKIFSKLSLPISLVVFMALSSQATIPIGPIPITGQTLAVGLIASLASLPVGLLTIAFYILFGAIGIPVFANAHAGLGVIFGLSGGYIWGFSSIC</sequence>
<evidence type="ECO:0000313" key="10">
    <source>
        <dbReference type="EMBL" id="KGO31940.1"/>
    </source>
</evidence>
<reference evidence="10 11" key="1">
    <citation type="journal article" date="2014" name="Antonie Van Leeuwenhoek">
        <title>Oenococcus alcoholitolerans sp. nov., a lactic acid bacteria isolated from cachaca and ethanol fermentation processes.</title>
        <authorList>
            <person name="Badotti F."/>
            <person name="Moreira A.P."/>
            <person name="Tonon L.A."/>
            <person name="de Lucena B.T."/>
            <person name="Gomes Fde C."/>
            <person name="Kruger R."/>
            <person name="Thompson C.C."/>
            <person name="de Morais M.A.Jr."/>
            <person name="Rosa C.A."/>
            <person name="Thompson F.L."/>
        </authorList>
    </citation>
    <scope>NUCLEOTIDE SEQUENCE [LARGE SCALE GENOMIC DNA]</scope>
    <source>
        <strain evidence="10 11">UFRJ-M7.2.18</strain>
    </source>
</reference>
<dbReference type="Pfam" id="PF02632">
    <property type="entry name" value="BioY"/>
    <property type="match status" value="1"/>
</dbReference>
<keyword evidence="6 8" id="KW-1133">Transmembrane helix</keyword>
<evidence type="ECO:0000256" key="9">
    <source>
        <dbReference type="SAM" id="SignalP"/>
    </source>
</evidence>
<keyword evidence="4" id="KW-1003">Cell membrane</keyword>
<keyword evidence="9" id="KW-0732">Signal</keyword>
<comment type="subcellular location">
    <subcellularLocation>
        <location evidence="1">Cell membrane</location>
        <topology evidence="1">Multi-pass membrane protein</topology>
    </subcellularLocation>
</comment>
<organism evidence="10 11">
    <name type="scientific">Oenococcus alcoholitolerans</name>
    <dbReference type="NCBI Taxonomy" id="931074"/>
    <lineage>
        <taxon>Bacteria</taxon>
        <taxon>Bacillati</taxon>
        <taxon>Bacillota</taxon>
        <taxon>Bacilli</taxon>
        <taxon>Lactobacillales</taxon>
        <taxon>Lactobacillaceae</taxon>
        <taxon>Oenococcus</taxon>
    </lineage>
</organism>
<evidence type="ECO:0000256" key="3">
    <source>
        <dbReference type="ARBA" id="ARBA00022448"/>
    </source>
</evidence>
<dbReference type="Gene3D" id="1.10.1760.20">
    <property type="match status" value="1"/>
</dbReference>
<name>A0ABR4XRB9_9LACO</name>
<feature type="transmembrane region" description="Helical" evidence="8">
    <location>
        <begin position="70"/>
        <end position="90"/>
    </location>
</feature>
<evidence type="ECO:0000256" key="6">
    <source>
        <dbReference type="ARBA" id="ARBA00022989"/>
    </source>
</evidence>
<dbReference type="EMBL" id="AXCV01000149">
    <property type="protein sequence ID" value="KGO31940.1"/>
    <property type="molecule type" value="Genomic_DNA"/>
</dbReference>
<evidence type="ECO:0000313" key="11">
    <source>
        <dbReference type="Proteomes" id="UP000030023"/>
    </source>
</evidence>
<keyword evidence="7 8" id="KW-0472">Membrane</keyword>
<keyword evidence="5 8" id="KW-0812">Transmembrane</keyword>
<accession>A0ABR4XRB9</accession>
<proteinExistence type="inferred from homology"/>
<dbReference type="PANTHER" id="PTHR34295:SF4">
    <property type="entry name" value="BIOTIN TRANSPORTER BIOY-RELATED"/>
    <property type="match status" value="1"/>
</dbReference>
<keyword evidence="11" id="KW-1185">Reference proteome</keyword>
<comment type="similarity">
    <text evidence="2">Belongs to the BioY family.</text>
</comment>
<evidence type="ECO:0000256" key="2">
    <source>
        <dbReference type="ARBA" id="ARBA00010692"/>
    </source>
</evidence>
<dbReference type="InterPro" id="IPR003784">
    <property type="entry name" value="BioY"/>
</dbReference>
<evidence type="ECO:0000256" key="1">
    <source>
        <dbReference type="ARBA" id="ARBA00004651"/>
    </source>
</evidence>
<feature type="signal peptide" evidence="9">
    <location>
        <begin position="1"/>
        <end position="25"/>
    </location>
</feature>
<gene>
    <name evidence="10" type="ORF">Q757_04050</name>
</gene>
<evidence type="ECO:0000256" key="7">
    <source>
        <dbReference type="ARBA" id="ARBA00023136"/>
    </source>
</evidence>
<comment type="caution">
    <text evidence="10">The sequence shown here is derived from an EMBL/GenBank/DDBJ whole genome shotgun (WGS) entry which is preliminary data.</text>
</comment>
<feature type="transmembrane region" description="Helical" evidence="8">
    <location>
        <begin position="41"/>
        <end position="63"/>
    </location>
</feature>
<keyword evidence="3" id="KW-0813">Transport</keyword>
<evidence type="ECO:0000256" key="4">
    <source>
        <dbReference type="ARBA" id="ARBA00022475"/>
    </source>
</evidence>
<protein>
    <recommendedName>
        <fullName evidence="12">Biotin transporter BioY</fullName>
    </recommendedName>
</protein>
<evidence type="ECO:0000256" key="8">
    <source>
        <dbReference type="SAM" id="Phobius"/>
    </source>
</evidence>
<evidence type="ECO:0008006" key="12">
    <source>
        <dbReference type="Google" id="ProtNLM"/>
    </source>
</evidence>
<dbReference type="PANTHER" id="PTHR34295">
    <property type="entry name" value="BIOTIN TRANSPORTER BIOY"/>
    <property type="match status" value="1"/>
</dbReference>
<feature type="chain" id="PRO_5045244377" description="Biotin transporter BioY" evidence="9">
    <location>
        <begin position="26"/>
        <end position="96"/>
    </location>
</feature>
<dbReference type="Proteomes" id="UP000030023">
    <property type="component" value="Unassembled WGS sequence"/>
</dbReference>
<evidence type="ECO:0000256" key="5">
    <source>
        <dbReference type="ARBA" id="ARBA00022692"/>
    </source>
</evidence>